<dbReference type="InterPro" id="IPR017972">
    <property type="entry name" value="Cyt_P450_CS"/>
</dbReference>
<dbReference type="InterPro" id="IPR001128">
    <property type="entry name" value="Cyt_P450"/>
</dbReference>
<keyword evidence="3 7" id="KW-0349">Heme</keyword>
<dbReference type="Pfam" id="PF00067">
    <property type="entry name" value="p450"/>
    <property type="match status" value="1"/>
</dbReference>
<keyword evidence="6 8" id="KW-0560">Oxidoreductase</keyword>
<dbReference type="EMBL" id="AMCV02000005">
    <property type="protein sequence ID" value="TDZ24115.1"/>
    <property type="molecule type" value="Genomic_DNA"/>
</dbReference>
<dbReference type="GO" id="GO:0020037">
    <property type="term" value="F:heme binding"/>
    <property type="evidence" value="ECO:0007669"/>
    <property type="project" value="InterPro"/>
</dbReference>
<dbReference type="OrthoDB" id="3945418at2759"/>
<protein>
    <submittedName>
        <fullName evidence="8">Cytochrome P450 monooxygenase sdnE</fullName>
    </submittedName>
</protein>
<reference evidence="9" key="2">
    <citation type="journal article" date="2019" name="Mol. Plant Microbe Interact.">
        <title>Genome sequence resources for four phytopathogenic fungi from the Colletotrichum orbiculare species complex.</title>
        <authorList>
            <person name="Gan P."/>
            <person name="Tsushima A."/>
            <person name="Narusaka M."/>
            <person name="Narusaka Y."/>
            <person name="Takano Y."/>
            <person name="Kubo Y."/>
            <person name="Shirasu K."/>
        </authorList>
    </citation>
    <scope>GENOME REANNOTATION</scope>
    <source>
        <strain evidence="9">104-T / ATCC 96160 / CBS 514.97 / LARS 414 / MAFF 240422</strain>
    </source>
</reference>
<keyword evidence="9" id="KW-1185">Reference proteome</keyword>
<evidence type="ECO:0000256" key="4">
    <source>
        <dbReference type="ARBA" id="ARBA00022723"/>
    </source>
</evidence>
<keyword evidence="6 8" id="KW-0503">Monooxygenase</keyword>
<keyword evidence="4 7" id="KW-0479">Metal-binding</keyword>
<comment type="cofactor">
    <cofactor evidence="1 7">
        <name>heme</name>
        <dbReference type="ChEBI" id="CHEBI:30413"/>
    </cofactor>
</comment>
<dbReference type="InterPro" id="IPR036396">
    <property type="entry name" value="Cyt_P450_sf"/>
</dbReference>
<sequence length="748" mass="84858">MQQMIQPSEVSSCFCLGPESILDSAVKDCRGALSPCRTTAFQPVHSGYARLKIYESGMRADAYVGRSVSRKATDQALSCSSLRHRRGHRSDDRVQAVKMQVREAWAGSTAMANKLTCGLGCNSACKRANVEWLRSSGSQRRTVSEKDLVRCTDKSVANLKKHRIFCTPLFMAWLFVFCSSQWAENVFTILWHSIACYLVAKYVYRALLSPLAKFPGPRIAGITKLYEAYHVLVKNDWIENLKALHEQYGPVVRIGPNELHFVDHKFCLEHHRRPDLSKCDNYYGLLNKLLGGFASPSKHMQRAASMRPLFSSQTLAQYSSTLDEHLEKLDSRLRDVVSISDAVNLTHYLWAFTNDVMITYLVEENYGFMNVYDLQSVHDSTRAFSAIDLATVLRCMPPLKLAFDWFPVLRAVSPLGWVDNLIKSHLKPISKSWDDENSHQGLLARMFNEIGSETLTIHESSQAIFIGNESLLSNLTFLLHHLIHNPECLKALRAELDTLDLGTYGHRVWRDPKVLQLKYLDAVCKESTRVSSPNWHRQPRQINEPVQYNGAIIPPMTSLSFTLTLLEHDPLLFPEPNEFRPERWLGYGAESKASKSHNVTFGTGTRTCLGQHIAHRVLRKTIASVVYNYNISLFEEKRDLAEGYKYLNTYPKRGHEGYMKVKLTPRFAWLTLIKYHSLFIATNLAAAVFYSFFLHDTSGKLLGEIAELFGDDLATNRLGDLDVDAKNGSGPEADFYEFPERGEVDKHA</sequence>
<evidence type="ECO:0000313" key="8">
    <source>
        <dbReference type="EMBL" id="TDZ24115.1"/>
    </source>
</evidence>
<dbReference type="Proteomes" id="UP000014480">
    <property type="component" value="Unassembled WGS sequence"/>
</dbReference>
<dbReference type="GO" id="GO:0016705">
    <property type="term" value="F:oxidoreductase activity, acting on paired donors, with incorporation or reduction of molecular oxygen"/>
    <property type="evidence" value="ECO:0007669"/>
    <property type="project" value="InterPro"/>
</dbReference>
<dbReference type="STRING" id="1213857.A0A484G3G1"/>
<dbReference type="PRINTS" id="PR00465">
    <property type="entry name" value="EP450IV"/>
</dbReference>
<dbReference type="GO" id="GO:0005506">
    <property type="term" value="F:iron ion binding"/>
    <property type="evidence" value="ECO:0007669"/>
    <property type="project" value="InterPro"/>
</dbReference>
<dbReference type="PANTHER" id="PTHR24305">
    <property type="entry name" value="CYTOCHROME P450"/>
    <property type="match status" value="1"/>
</dbReference>
<dbReference type="PROSITE" id="PS00086">
    <property type="entry name" value="CYTOCHROME_P450"/>
    <property type="match status" value="1"/>
</dbReference>
<dbReference type="PANTHER" id="PTHR24305:SF108">
    <property type="entry name" value="P450, PUTATIVE (EUROFUNG)-RELATED"/>
    <property type="match status" value="1"/>
</dbReference>
<name>A0A484G3G1_COLOR</name>
<keyword evidence="5 7" id="KW-0408">Iron</keyword>
<accession>A0A484G3G1</accession>
<dbReference type="InterPro" id="IPR050121">
    <property type="entry name" value="Cytochrome_P450_monoxygenase"/>
</dbReference>
<reference evidence="9" key="1">
    <citation type="journal article" date="2013" name="New Phytol.">
        <title>Comparative genomic and transcriptomic analyses reveal the hemibiotrophic stage shift of Colletotrichum fungi.</title>
        <authorList>
            <person name="Gan P."/>
            <person name="Ikeda K."/>
            <person name="Irieda H."/>
            <person name="Narusaka M."/>
            <person name="O'Connell R.J."/>
            <person name="Narusaka Y."/>
            <person name="Takano Y."/>
            <person name="Kubo Y."/>
            <person name="Shirasu K."/>
        </authorList>
    </citation>
    <scope>NUCLEOTIDE SEQUENCE [LARGE SCALE GENOMIC DNA]</scope>
    <source>
        <strain evidence="9">104-T / ATCC 96160 / CBS 514.97 / LARS 414 / MAFF 240422</strain>
    </source>
</reference>
<evidence type="ECO:0000256" key="2">
    <source>
        <dbReference type="ARBA" id="ARBA00010617"/>
    </source>
</evidence>
<dbReference type="GO" id="GO:0004497">
    <property type="term" value="F:monooxygenase activity"/>
    <property type="evidence" value="ECO:0007669"/>
    <property type="project" value="UniProtKB-KW"/>
</dbReference>
<evidence type="ECO:0000256" key="3">
    <source>
        <dbReference type="ARBA" id="ARBA00022617"/>
    </source>
</evidence>
<dbReference type="AlphaFoldDB" id="A0A484G3G1"/>
<feature type="binding site" description="axial binding residue" evidence="7">
    <location>
        <position position="608"/>
    </location>
    <ligand>
        <name>heme</name>
        <dbReference type="ChEBI" id="CHEBI:30413"/>
    </ligand>
    <ligandPart>
        <name>Fe</name>
        <dbReference type="ChEBI" id="CHEBI:18248"/>
    </ligandPart>
</feature>
<comment type="similarity">
    <text evidence="2">Belongs to the cytochrome P450 family.</text>
</comment>
<proteinExistence type="inferred from homology"/>
<dbReference type="InterPro" id="IPR002403">
    <property type="entry name" value="Cyt_P450_E_grp-IV"/>
</dbReference>
<dbReference type="SUPFAM" id="SSF48264">
    <property type="entry name" value="Cytochrome P450"/>
    <property type="match status" value="1"/>
</dbReference>
<evidence type="ECO:0000313" key="9">
    <source>
        <dbReference type="Proteomes" id="UP000014480"/>
    </source>
</evidence>
<evidence type="ECO:0000256" key="1">
    <source>
        <dbReference type="ARBA" id="ARBA00001971"/>
    </source>
</evidence>
<organism evidence="8 9">
    <name type="scientific">Colletotrichum orbiculare (strain 104-T / ATCC 96160 / CBS 514.97 / LARS 414 / MAFF 240422)</name>
    <name type="common">Cucumber anthracnose fungus</name>
    <name type="synonym">Colletotrichum lagenarium</name>
    <dbReference type="NCBI Taxonomy" id="1213857"/>
    <lineage>
        <taxon>Eukaryota</taxon>
        <taxon>Fungi</taxon>
        <taxon>Dikarya</taxon>
        <taxon>Ascomycota</taxon>
        <taxon>Pezizomycotina</taxon>
        <taxon>Sordariomycetes</taxon>
        <taxon>Hypocreomycetidae</taxon>
        <taxon>Glomerellales</taxon>
        <taxon>Glomerellaceae</taxon>
        <taxon>Colletotrichum</taxon>
        <taxon>Colletotrichum orbiculare species complex</taxon>
    </lineage>
</organism>
<dbReference type="Gene3D" id="1.10.630.10">
    <property type="entry name" value="Cytochrome P450"/>
    <property type="match status" value="1"/>
</dbReference>
<comment type="caution">
    <text evidence="8">The sequence shown here is derived from an EMBL/GenBank/DDBJ whole genome shotgun (WGS) entry which is preliminary data.</text>
</comment>
<gene>
    <name evidence="8" type="primary">sdnE</name>
    <name evidence="8" type="ORF">Cob_v003529</name>
</gene>
<evidence type="ECO:0000256" key="7">
    <source>
        <dbReference type="PIRSR" id="PIRSR602403-1"/>
    </source>
</evidence>
<evidence type="ECO:0000256" key="6">
    <source>
        <dbReference type="ARBA" id="ARBA00023033"/>
    </source>
</evidence>
<evidence type="ECO:0000256" key="5">
    <source>
        <dbReference type="ARBA" id="ARBA00023004"/>
    </source>
</evidence>